<dbReference type="InterPro" id="IPR017824">
    <property type="entry name" value="Aminodeoxychorismate_lyase_IV"/>
</dbReference>
<dbReference type="NCBIfam" id="TIGR03461">
    <property type="entry name" value="pabC_Proteo"/>
    <property type="match status" value="1"/>
</dbReference>
<evidence type="ECO:0000256" key="7">
    <source>
        <dbReference type="ARBA" id="ARBA00035633"/>
    </source>
</evidence>
<dbReference type="RefSeq" id="WP_092847220.1">
    <property type="nucleotide sequence ID" value="NZ_FOPY01000009.1"/>
</dbReference>
<dbReference type="PANTHER" id="PTHR42743">
    <property type="entry name" value="AMINO-ACID AMINOTRANSFERASE"/>
    <property type="match status" value="1"/>
</dbReference>
<dbReference type="GO" id="GO:0008696">
    <property type="term" value="F:4-amino-4-deoxychorismate lyase activity"/>
    <property type="evidence" value="ECO:0007669"/>
    <property type="project" value="UniProtKB-UniRule"/>
</dbReference>
<dbReference type="GO" id="GO:0005829">
    <property type="term" value="C:cytosol"/>
    <property type="evidence" value="ECO:0007669"/>
    <property type="project" value="TreeGrafter"/>
</dbReference>
<keyword evidence="12" id="KW-1185">Reference proteome</keyword>
<comment type="catalytic activity">
    <reaction evidence="9">
        <text>4-amino-4-deoxychorismate = 4-aminobenzoate + pyruvate + H(+)</text>
        <dbReference type="Rhea" id="RHEA:16201"/>
        <dbReference type="ChEBI" id="CHEBI:15361"/>
        <dbReference type="ChEBI" id="CHEBI:15378"/>
        <dbReference type="ChEBI" id="CHEBI:17836"/>
        <dbReference type="ChEBI" id="CHEBI:58406"/>
        <dbReference type="EC" id="4.1.3.38"/>
    </reaction>
</comment>
<dbReference type="InterPro" id="IPR043131">
    <property type="entry name" value="BCAT-like_N"/>
</dbReference>
<dbReference type="SUPFAM" id="SSF56752">
    <property type="entry name" value="D-aminoacid aminotransferase-like PLP-dependent enzymes"/>
    <property type="match status" value="1"/>
</dbReference>
<dbReference type="EC" id="4.1.3.38" evidence="8 10"/>
<dbReference type="PANTHER" id="PTHR42743:SF2">
    <property type="entry name" value="AMINODEOXYCHORISMATE LYASE"/>
    <property type="match status" value="1"/>
</dbReference>
<dbReference type="STRING" id="442341.SAMN04487959_109123"/>
<evidence type="ECO:0000256" key="8">
    <source>
        <dbReference type="ARBA" id="ARBA00035676"/>
    </source>
</evidence>
<evidence type="ECO:0000256" key="9">
    <source>
        <dbReference type="ARBA" id="ARBA00049529"/>
    </source>
</evidence>
<keyword evidence="4" id="KW-0663">Pyridoxal phosphate</keyword>
<keyword evidence="6 11" id="KW-0456">Lyase</keyword>
<comment type="pathway">
    <text evidence="7">Cofactor biosynthesis; tetrahydrofolate biosynthesis; 4-aminobenzoate from chorismate: step 2/2.</text>
</comment>
<dbReference type="Pfam" id="PF01063">
    <property type="entry name" value="Aminotran_4"/>
    <property type="match status" value="1"/>
</dbReference>
<gene>
    <name evidence="11" type="ORF">SAMN04487959_109123</name>
</gene>
<comment type="subunit">
    <text evidence="3">Homodimer.</text>
</comment>
<evidence type="ECO:0000256" key="2">
    <source>
        <dbReference type="ARBA" id="ARBA00009320"/>
    </source>
</evidence>
<dbReference type="InterPro" id="IPR050571">
    <property type="entry name" value="Class-IV_PLP-Dep_Aminotrnsfr"/>
</dbReference>
<comment type="cofactor">
    <cofactor evidence="1">
        <name>pyridoxal 5'-phosphate</name>
        <dbReference type="ChEBI" id="CHEBI:597326"/>
    </cofactor>
</comment>
<evidence type="ECO:0000256" key="4">
    <source>
        <dbReference type="ARBA" id="ARBA00022898"/>
    </source>
</evidence>
<dbReference type="Proteomes" id="UP000199040">
    <property type="component" value="Unassembled WGS sequence"/>
</dbReference>
<dbReference type="InterPro" id="IPR001544">
    <property type="entry name" value="Aminotrans_IV"/>
</dbReference>
<proteinExistence type="inferred from homology"/>
<dbReference type="GO" id="GO:0046656">
    <property type="term" value="P:folic acid biosynthetic process"/>
    <property type="evidence" value="ECO:0007669"/>
    <property type="project" value="UniProtKB-KW"/>
</dbReference>
<name>A0A1I3CVX6_9GAMM</name>
<accession>A0A1I3CVX6</accession>
<organism evidence="11 12">
    <name type="scientific">Modicisalibacter xianhensis</name>
    <dbReference type="NCBI Taxonomy" id="442341"/>
    <lineage>
        <taxon>Bacteria</taxon>
        <taxon>Pseudomonadati</taxon>
        <taxon>Pseudomonadota</taxon>
        <taxon>Gammaproteobacteria</taxon>
        <taxon>Oceanospirillales</taxon>
        <taxon>Halomonadaceae</taxon>
        <taxon>Modicisalibacter</taxon>
    </lineage>
</organism>
<sequence length="267" mass="29551">MNDEAVPFDDRGLAYGDGLFETVLVRDGQPLLWDEHMARLEEGCHRLGIAFPGHDRLACLPACSGPGLHVLKLIVTRGSGGRGYLPPTDAEPRLRWRSSPFSPRRAHWTDGVRVRLCELRLGHQPRLAGIKHLNRLENVLARQEWSDPDIAEGLLSDSSGRLIEATCMNLFWQYGPRWETPSLARCGVEGTLRAGLLRQCSLHEVDRGSDVLLEADSLWLGNSIQGIWPITSLVDSSGQLLRAWSTASLDRSLQAEAHALLGYPLPA</sequence>
<keyword evidence="5" id="KW-0289">Folate biosynthesis</keyword>
<evidence type="ECO:0000256" key="3">
    <source>
        <dbReference type="ARBA" id="ARBA00011738"/>
    </source>
</evidence>
<evidence type="ECO:0000313" key="11">
    <source>
        <dbReference type="EMBL" id="SFH78640.1"/>
    </source>
</evidence>
<dbReference type="InterPro" id="IPR036038">
    <property type="entry name" value="Aminotransferase-like"/>
</dbReference>
<evidence type="ECO:0000313" key="12">
    <source>
        <dbReference type="Proteomes" id="UP000199040"/>
    </source>
</evidence>
<evidence type="ECO:0000256" key="6">
    <source>
        <dbReference type="ARBA" id="ARBA00023239"/>
    </source>
</evidence>
<dbReference type="AlphaFoldDB" id="A0A1I3CVX6"/>
<comment type="similarity">
    <text evidence="2">Belongs to the class-IV pyridoxal-phosphate-dependent aminotransferase family.</text>
</comment>
<evidence type="ECO:0000256" key="1">
    <source>
        <dbReference type="ARBA" id="ARBA00001933"/>
    </source>
</evidence>
<dbReference type="Gene3D" id="3.30.470.10">
    <property type="match status" value="1"/>
</dbReference>
<evidence type="ECO:0000256" key="5">
    <source>
        <dbReference type="ARBA" id="ARBA00022909"/>
    </source>
</evidence>
<protein>
    <recommendedName>
        <fullName evidence="8 10">Aminodeoxychorismate lyase</fullName>
        <ecNumber evidence="8 10">4.1.3.38</ecNumber>
    </recommendedName>
</protein>
<reference evidence="11 12" key="1">
    <citation type="submission" date="2016-10" db="EMBL/GenBank/DDBJ databases">
        <authorList>
            <person name="de Groot N.N."/>
        </authorList>
    </citation>
    <scope>NUCLEOTIDE SEQUENCE [LARGE SCALE GENOMIC DNA]</scope>
    <source>
        <strain evidence="11 12">CGMCC 1.6848</strain>
    </source>
</reference>
<dbReference type="Gene3D" id="3.20.10.10">
    <property type="entry name" value="D-amino Acid Aminotransferase, subunit A, domain 2"/>
    <property type="match status" value="1"/>
</dbReference>
<dbReference type="GO" id="GO:0030170">
    <property type="term" value="F:pyridoxal phosphate binding"/>
    <property type="evidence" value="ECO:0007669"/>
    <property type="project" value="InterPro"/>
</dbReference>
<dbReference type="InterPro" id="IPR043132">
    <property type="entry name" value="BCAT-like_C"/>
</dbReference>
<dbReference type="EMBL" id="FOPY01000009">
    <property type="protein sequence ID" value="SFH78640.1"/>
    <property type="molecule type" value="Genomic_DNA"/>
</dbReference>
<dbReference type="GO" id="GO:0008153">
    <property type="term" value="P:4-aminobenzoate biosynthetic process"/>
    <property type="evidence" value="ECO:0007669"/>
    <property type="project" value="UniProtKB-UniRule"/>
</dbReference>
<evidence type="ECO:0000256" key="10">
    <source>
        <dbReference type="NCBIfam" id="TIGR03461"/>
    </source>
</evidence>